<organism evidence="4 5">
    <name type="scientific">Paenibacillus anaericanus</name>
    <dbReference type="NCBI Taxonomy" id="170367"/>
    <lineage>
        <taxon>Bacteria</taxon>
        <taxon>Bacillati</taxon>
        <taxon>Bacillota</taxon>
        <taxon>Bacilli</taxon>
        <taxon>Bacillales</taxon>
        <taxon>Paenibacillaceae</taxon>
        <taxon>Paenibacillus</taxon>
    </lineage>
</organism>
<dbReference type="Proteomes" id="UP000279446">
    <property type="component" value="Unassembled WGS sequence"/>
</dbReference>
<feature type="domain" description="HTH cro/C1-type" evidence="3">
    <location>
        <begin position="7"/>
        <end position="61"/>
    </location>
</feature>
<dbReference type="SMART" id="SM00530">
    <property type="entry name" value="HTH_XRE"/>
    <property type="match status" value="1"/>
</dbReference>
<dbReference type="GO" id="GO:0003677">
    <property type="term" value="F:DNA binding"/>
    <property type="evidence" value="ECO:0007669"/>
    <property type="project" value="UniProtKB-KW"/>
</dbReference>
<evidence type="ECO:0000256" key="2">
    <source>
        <dbReference type="SAM" id="Phobius"/>
    </source>
</evidence>
<reference evidence="4 5" key="1">
    <citation type="submission" date="2018-12" db="EMBL/GenBank/DDBJ databases">
        <authorList>
            <person name="Sun L."/>
            <person name="Chen Z."/>
        </authorList>
    </citation>
    <scope>NUCLEOTIDE SEQUENCE [LARGE SCALE GENOMIC DNA]</scope>
    <source>
        <strain evidence="4 5">DSM 15890</strain>
    </source>
</reference>
<dbReference type="AlphaFoldDB" id="A0A3S1EFQ0"/>
<dbReference type="InterPro" id="IPR001387">
    <property type="entry name" value="Cro/C1-type_HTH"/>
</dbReference>
<dbReference type="Pfam" id="PF01381">
    <property type="entry name" value="HTH_3"/>
    <property type="match status" value="1"/>
</dbReference>
<evidence type="ECO:0000259" key="3">
    <source>
        <dbReference type="PROSITE" id="PS50943"/>
    </source>
</evidence>
<comment type="caution">
    <text evidence="4">The sequence shown here is derived from an EMBL/GenBank/DDBJ whole genome shotgun (WGS) entry which is preliminary data.</text>
</comment>
<dbReference type="EMBL" id="RZNY01000014">
    <property type="protein sequence ID" value="RUT44648.1"/>
    <property type="molecule type" value="Genomic_DNA"/>
</dbReference>
<proteinExistence type="predicted"/>
<evidence type="ECO:0000313" key="4">
    <source>
        <dbReference type="EMBL" id="RUT44648.1"/>
    </source>
</evidence>
<feature type="transmembrane region" description="Helical" evidence="2">
    <location>
        <begin position="120"/>
        <end position="141"/>
    </location>
</feature>
<evidence type="ECO:0000313" key="5">
    <source>
        <dbReference type="Proteomes" id="UP000279446"/>
    </source>
</evidence>
<sequence>MSFSEKLLQLRKEKSYSQEALAEKLCTTRQAVSKWENGQGFPETEKLLMIGNLFEVSIDYLLKEGEVKGGVEEHGFYVSQEMAEGYLSHQQKSSNRIATGVCLLIMACLPYLMLRQEPVVYSFLIILLAAGGVVALVSAILKDEERYHVLGKEALMLDQVCVKQLTERLNRLKSRYAAMIIVSAGMVAVGGMAFLLENKGISEGALVPYYPVCVVLIAMGAYVIIRTSTLWSSYSLLIYNEKHINRRNDGFWRKIRKKLADKNA</sequence>
<keyword evidence="2" id="KW-0812">Transmembrane</keyword>
<dbReference type="CDD" id="cd00093">
    <property type="entry name" value="HTH_XRE"/>
    <property type="match status" value="1"/>
</dbReference>
<feature type="transmembrane region" description="Helical" evidence="2">
    <location>
        <begin position="208"/>
        <end position="225"/>
    </location>
</feature>
<keyword evidence="5" id="KW-1185">Reference proteome</keyword>
<dbReference type="SUPFAM" id="SSF47413">
    <property type="entry name" value="lambda repressor-like DNA-binding domains"/>
    <property type="match status" value="1"/>
</dbReference>
<name>A0A3S1EFQ0_9BACL</name>
<dbReference type="PANTHER" id="PTHR46558:SF13">
    <property type="entry name" value="HTH-TYPE TRANSCRIPTIONAL REGULATOR IMMR"/>
    <property type="match status" value="1"/>
</dbReference>
<dbReference type="PROSITE" id="PS50943">
    <property type="entry name" value="HTH_CROC1"/>
    <property type="match status" value="1"/>
</dbReference>
<dbReference type="InterPro" id="IPR010982">
    <property type="entry name" value="Lambda_DNA-bd_dom_sf"/>
</dbReference>
<dbReference type="OrthoDB" id="9804312at2"/>
<keyword evidence="2" id="KW-0472">Membrane</keyword>
<keyword evidence="2" id="KW-1133">Transmembrane helix</keyword>
<gene>
    <name evidence="4" type="ORF">EJP82_16945</name>
</gene>
<feature type="transmembrane region" description="Helical" evidence="2">
    <location>
        <begin position="97"/>
        <end position="114"/>
    </location>
</feature>
<evidence type="ECO:0000256" key="1">
    <source>
        <dbReference type="ARBA" id="ARBA00023125"/>
    </source>
</evidence>
<accession>A0A3S1EFQ0</accession>
<dbReference type="RefSeq" id="WP_127193256.1">
    <property type="nucleotide sequence ID" value="NZ_JAUSSS010000007.1"/>
</dbReference>
<keyword evidence="1" id="KW-0238">DNA-binding</keyword>
<dbReference type="Gene3D" id="1.10.260.40">
    <property type="entry name" value="lambda repressor-like DNA-binding domains"/>
    <property type="match status" value="1"/>
</dbReference>
<protein>
    <submittedName>
        <fullName evidence="4">XRE family transcriptional regulator</fullName>
    </submittedName>
</protein>
<feature type="transmembrane region" description="Helical" evidence="2">
    <location>
        <begin position="176"/>
        <end position="196"/>
    </location>
</feature>
<dbReference type="PANTHER" id="PTHR46558">
    <property type="entry name" value="TRACRIPTIONAL REGULATORY PROTEIN-RELATED-RELATED"/>
    <property type="match status" value="1"/>
</dbReference>